<feature type="compositionally biased region" description="Basic and acidic residues" evidence="1">
    <location>
        <begin position="581"/>
        <end position="590"/>
    </location>
</feature>
<dbReference type="InterPro" id="IPR003892">
    <property type="entry name" value="CUE"/>
</dbReference>
<dbReference type="PROSITE" id="PS51140">
    <property type="entry name" value="CUE"/>
    <property type="match status" value="1"/>
</dbReference>
<keyword evidence="4" id="KW-1185">Reference proteome</keyword>
<name>A0A8H3FQD5_9LECA</name>
<evidence type="ECO:0000313" key="3">
    <source>
        <dbReference type="EMBL" id="CAF9927479.1"/>
    </source>
</evidence>
<accession>A0A8H3FQD5</accession>
<dbReference type="SMART" id="SM00546">
    <property type="entry name" value="CUE"/>
    <property type="match status" value="1"/>
</dbReference>
<comment type="caution">
    <text evidence="3">The sequence shown here is derived from an EMBL/GenBank/DDBJ whole genome shotgun (WGS) entry which is preliminary data.</text>
</comment>
<evidence type="ECO:0000313" key="4">
    <source>
        <dbReference type="Proteomes" id="UP000664169"/>
    </source>
</evidence>
<feature type="region of interest" description="Disordered" evidence="1">
    <location>
        <begin position="552"/>
        <end position="657"/>
    </location>
</feature>
<dbReference type="Gene3D" id="1.10.8.10">
    <property type="entry name" value="DNA helicase RuvA subunit, C-terminal domain"/>
    <property type="match status" value="1"/>
</dbReference>
<feature type="compositionally biased region" description="Gly residues" evidence="1">
    <location>
        <begin position="599"/>
        <end position="619"/>
    </location>
</feature>
<gene>
    <name evidence="3" type="ORF">GOMPHAMPRED_004407</name>
</gene>
<dbReference type="GO" id="GO:0043130">
    <property type="term" value="F:ubiquitin binding"/>
    <property type="evidence" value="ECO:0007669"/>
    <property type="project" value="InterPro"/>
</dbReference>
<feature type="compositionally biased region" description="Basic and acidic residues" evidence="1">
    <location>
        <begin position="304"/>
        <end position="315"/>
    </location>
</feature>
<dbReference type="PANTHER" id="PTHR21494">
    <property type="entry name" value="ACTIVATING SIGNAL COINTEGRATOR 1 COMPLEX SUBUNIT 2 ASC-1 COMPLEX SUBUNIT P100"/>
    <property type="match status" value="1"/>
</dbReference>
<protein>
    <recommendedName>
        <fullName evidence="2">CUE domain-containing protein</fullName>
    </recommendedName>
</protein>
<feature type="compositionally biased region" description="Polar residues" evidence="1">
    <location>
        <begin position="552"/>
        <end position="572"/>
    </location>
</feature>
<dbReference type="InterPro" id="IPR052586">
    <property type="entry name" value="ASCC2"/>
</dbReference>
<proteinExistence type="predicted"/>
<dbReference type="Pfam" id="PF02845">
    <property type="entry name" value="CUE"/>
    <property type="match status" value="1"/>
</dbReference>
<dbReference type="InterPro" id="IPR009060">
    <property type="entry name" value="UBA-like_sf"/>
</dbReference>
<evidence type="ECO:0000256" key="1">
    <source>
        <dbReference type="SAM" id="MobiDB-lite"/>
    </source>
</evidence>
<feature type="compositionally biased region" description="Basic residues" evidence="1">
    <location>
        <begin position="637"/>
        <end position="651"/>
    </location>
</feature>
<sequence length="657" mass="73572">MPLPPFVPFPPAKLRKQIDPSEWTAFISAWSSLTRAYTALPEQDFATQVLRQETKAGEFLLSFVRYASQANGRFMETEAEKSLKQSCLALVLRLRKLNLERQLKIVTPSFIEDLCLLYAESPALRDVADDLWRKCRKTSEAEVSAWKHAKIESLTSFSAKAGSKMQDKLIRLVVCVKTSPSIGSFLMEGSDFLDACLAAWKGLEGKDSRRVAVIAFYCLAGLIEDEPKNISLLWDHLYTLKMDYAERKDQKELPSLLEQLLETTPLLEQLEKEDLADHGRGQTTLQAMQKIVETSGLQRFRTPSKSDKKGKGRATDTADEEIYIHKMSLITQVQELFPALEPSRILQLLHEYHDDPESVIAYLLDNPPSPSKPNTHSNPSLQSLPTVSEALTKLLPHPPYISQLPIRKNIYDNEDLATLDPTRLHKGHKTDTPNLQTPSTSTKAAILSALAAFDSDSDERDDTYDIDDVGGTVDTTVGLDKDDNDNEETLYLAWKSTPELFTRDTTTRRSKPRAELKEKTGLTDESIEGWALMLSRDTRQQQRLERRFSVFTGQQSELQSSNWKAPDQTSDYGNDGATGEVLRHATDRGRGGRLRGRGPWRGGQGRGGGANAGDAGGSSGQKIANERRKKDTNKSSRANHNRRDQRARKISRAGFPV</sequence>
<feature type="compositionally biased region" description="Basic and acidic residues" evidence="1">
    <location>
        <begin position="624"/>
        <end position="634"/>
    </location>
</feature>
<dbReference type="AlphaFoldDB" id="A0A8H3FQD5"/>
<dbReference type="Proteomes" id="UP000664169">
    <property type="component" value="Unassembled WGS sequence"/>
</dbReference>
<dbReference type="SUPFAM" id="SSF46934">
    <property type="entry name" value="UBA-like"/>
    <property type="match status" value="1"/>
</dbReference>
<reference evidence="3" key="1">
    <citation type="submission" date="2021-03" db="EMBL/GenBank/DDBJ databases">
        <authorList>
            <person name="Tagirdzhanova G."/>
        </authorList>
    </citation>
    <scope>NUCLEOTIDE SEQUENCE</scope>
</reference>
<evidence type="ECO:0000259" key="2">
    <source>
        <dbReference type="PROSITE" id="PS51140"/>
    </source>
</evidence>
<dbReference type="OrthoDB" id="5577209at2759"/>
<organism evidence="3 4">
    <name type="scientific">Gomphillus americanus</name>
    <dbReference type="NCBI Taxonomy" id="1940652"/>
    <lineage>
        <taxon>Eukaryota</taxon>
        <taxon>Fungi</taxon>
        <taxon>Dikarya</taxon>
        <taxon>Ascomycota</taxon>
        <taxon>Pezizomycotina</taxon>
        <taxon>Lecanoromycetes</taxon>
        <taxon>OSLEUM clade</taxon>
        <taxon>Ostropomycetidae</taxon>
        <taxon>Ostropales</taxon>
        <taxon>Graphidaceae</taxon>
        <taxon>Gomphilloideae</taxon>
        <taxon>Gomphillus</taxon>
    </lineage>
</organism>
<feature type="region of interest" description="Disordered" evidence="1">
    <location>
        <begin position="296"/>
        <end position="315"/>
    </location>
</feature>
<dbReference type="EMBL" id="CAJPDQ010000027">
    <property type="protein sequence ID" value="CAF9927479.1"/>
    <property type="molecule type" value="Genomic_DNA"/>
</dbReference>
<feature type="domain" description="CUE" evidence="2">
    <location>
        <begin position="325"/>
        <end position="368"/>
    </location>
</feature>
<dbReference type="PANTHER" id="PTHR21494:SF0">
    <property type="entry name" value="ACTIVATING SIGNAL COINTEGRATOR 1 COMPLEX SUBUNIT 2"/>
    <property type="match status" value="1"/>
</dbReference>